<protein>
    <recommendedName>
        <fullName evidence="8">HSF-type DNA-binding domain-containing protein</fullName>
    </recommendedName>
</protein>
<dbReference type="Proteomes" id="UP000266841">
    <property type="component" value="Unassembled WGS sequence"/>
</dbReference>
<dbReference type="GO" id="GO:0003700">
    <property type="term" value="F:DNA-binding transcription factor activity"/>
    <property type="evidence" value="ECO:0007669"/>
    <property type="project" value="InterPro"/>
</dbReference>
<keyword evidence="5" id="KW-0175">Coiled coil</keyword>
<dbReference type="GO" id="GO:0005634">
    <property type="term" value="C:nucleus"/>
    <property type="evidence" value="ECO:0007669"/>
    <property type="project" value="UniProtKB-SubCell"/>
</dbReference>
<feature type="transmembrane region" description="Helical" evidence="7">
    <location>
        <begin position="414"/>
        <end position="434"/>
    </location>
</feature>
<dbReference type="Gene3D" id="1.10.10.10">
    <property type="entry name" value="Winged helix-like DNA-binding domain superfamily/Winged helix DNA-binding domain"/>
    <property type="match status" value="1"/>
</dbReference>
<dbReference type="SMART" id="SM00415">
    <property type="entry name" value="HSF"/>
    <property type="match status" value="1"/>
</dbReference>
<feature type="domain" description="HSF-type DNA-binding" evidence="8">
    <location>
        <begin position="21"/>
        <end position="120"/>
    </location>
</feature>
<evidence type="ECO:0000313" key="10">
    <source>
        <dbReference type="Proteomes" id="UP000266841"/>
    </source>
</evidence>
<feature type="compositionally biased region" description="Acidic residues" evidence="6">
    <location>
        <begin position="504"/>
        <end position="515"/>
    </location>
</feature>
<dbReference type="InterPro" id="IPR036390">
    <property type="entry name" value="WH_DNA-bd_sf"/>
</dbReference>
<feature type="compositionally biased region" description="Acidic residues" evidence="6">
    <location>
        <begin position="271"/>
        <end position="284"/>
    </location>
</feature>
<proteinExistence type="inferred from homology"/>
<dbReference type="SUPFAM" id="SSF46785">
    <property type="entry name" value="Winged helix' DNA-binding domain"/>
    <property type="match status" value="1"/>
</dbReference>
<dbReference type="InterPro" id="IPR000232">
    <property type="entry name" value="HSF_DNA-bd"/>
</dbReference>
<reference evidence="9 10" key="1">
    <citation type="journal article" date="2012" name="Genome Biol.">
        <title>Genome and low-iron response of an oceanic diatom adapted to chronic iron limitation.</title>
        <authorList>
            <person name="Lommer M."/>
            <person name="Specht M."/>
            <person name="Roy A.S."/>
            <person name="Kraemer L."/>
            <person name="Andreson R."/>
            <person name="Gutowska M.A."/>
            <person name="Wolf J."/>
            <person name="Bergner S.V."/>
            <person name="Schilhabel M.B."/>
            <person name="Klostermeier U.C."/>
            <person name="Beiko R.G."/>
            <person name="Rosenstiel P."/>
            <person name="Hippler M."/>
            <person name="Laroche J."/>
        </authorList>
    </citation>
    <scope>NUCLEOTIDE SEQUENCE [LARGE SCALE GENOMIC DNA]</scope>
    <source>
        <strain evidence="9 10">CCMP1005</strain>
    </source>
</reference>
<comment type="subcellular location">
    <subcellularLocation>
        <location evidence="1">Nucleus</location>
    </subcellularLocation>
</comment>
<name>K0S3D6_THAOC</name>
<evidence type="ECO:0000256" key="3">
    <source>
        <dbReference type="ARBA" id="ARBA00023242"/>
    </source>
</evidence>
<evidence type="ECO:0000256" key="7">
    <source>
        <dbReference type="SAM" id="Phobius"/>
    </source>
</evidence>
<dbReference type="Pfam" id="PF00447">
    <property type="entry name" value="HSF_DNA-bind"/>
    <property type="match status" value="1"/>
</dbReference>
<evidence type="ECO:0000256" key="6">
    <source>
        <dbReference type="SAM" id="MobiDB-lite"/>
    </source>
</evidence>
<evidence type="ECO:0000256" key="5">
    <source>
        <dbReference type="SAM" id="Coils"/>
    </source>
</evidence>
<dbReference type="InterPro" id="IPR036388">
    <property type="entry name" value="WH-like_DNA-bd_sf"/>
</dbReference>
<dbReference type="PANTHER" id="PTHR10015:SF206">
    <property type="entry name" value="HSF-TYPE DNA-BINDING DOMAIN-CONTAINING PROTEIN"/>
    <property type="match status" value="1"/>
</dbReference>
<dbReference type="PRINTS" id="PR00056">
    <property type="entry name" value="HSFDOMAIN"/>
</dbReference>
<comment type="caution">
    <text evidence="9">The sequence shown here is derived from an EMBL/GenBank/DDBJ whole genome shotgun (WGS) entry which is preliminary data.</text>
</comment>
<evidence type="ECO:0000256" key="1">
    <source>
        <dbReference type="ARBA" id="ARBA00004123"/>
    </source>
</evidence>
<keyword evidence="3" id="KW-0539">Nucleus</keyword>
<accession>K0S3D6</accession>
<dbReference type="GO" id="GO:0043565">
    <property type="term" value="F:sequence-specific DNA binding"/>
    <property type="evidence" value="ECO:0007669"/>
    <property type="project" value="InterPro"/>
</dbReference>
<feature type="coiled-coil region" evidence="5">
    <location>
        <begin position="165"/>
        <end position="192"/>
    </location>
</feature>
<evidence type="ECO:0000256" key="2">
    <source>
        <dbReference type="ARBA" id="ARBA00023125"/>
    </source>
</evidence>
<gene>
    <name evidence="9" type="ORF">THAOC_27150</name>
</gene>
<keyword evidence="7" id="KW-0812">Transmembrane</keyword>
<dbReference type="eggNOG" id="KOG0627">
    <property type="taxonomic scope" value="Eukaryota"/>
</dbReference>
<evidence type="ECO:0000256" key="4">
    <source>
        <dbReference type="RuleBase" id="RU004020"/>
    </source>
</evidence>
<keyword evidence="7" id="KW-1133">Transmembrane helix</keyword>
<dbReference type="EMBL" id="AGNL01037805">
    <property type="protein sequence ID" value="EJK53422.1"/>
    <property type="molecule type" value="Genomic_DNA"/>
</dbReference>
<evidence type="ECO:0000259" key="8">
    <source>
        <dbReference type="SMART" id="SM00415"/>
    </source>
</evidence>
<keyword evidence="7" id="KW-0472">Membrane</keyword>
<comment type="similarity">
    <text evidence="4">Belongs to the HSF family.</text>
</comment>
<feature type="region of interest" description="Disordered" evidence="6">
    <location>
        <begin position="315"/>
        <end position="352"/>
    </location>
</feature>
<feature type="region of interest" description="Disordered" evidence="6">
    <location>
        <begin position="487"/>
        <end position="517"/>
    </location>
</feature>
<dbReference type="PANTHER" id="PTHR10015">
    <property type="entry name" value="HEAT SHOCK TRANSCRIPTION FACTOR"/>
    <property type="match status" value="1"/>
</dbReference>
<organism evidence="9 10">
    <name type="scientific">Thalassiosira oceanica</name>
    <name type="common">Marine diatom</name>
    <dbReference type="NCBI Taxonomy" id="159749"/>
    <lineage>
        <taxon>Eukaryota</taxon>
        <taxon>Sar</taxon>
        <taxon>Stramenopiles</taxon>
        <taxon>Ochrophyta</taxon>
        <taxon>Bacillariophyta</taxon>
        <taxon>Coscinodiscophyceae</taxon>
        <taxon>Thalassiosirophycidae</taxon>
        <taxon>Thalassiosirales</taxon>
        <taxon>Thalassiosiraceae</taxon>
        <taxon>Thalassiosira</taxon>
    </lineage>
</organism>
<keyword evidence="10" id="KW-1185">Reference proteome</keyword>
<evidence type="ECO:0000313" key="9">
    <source>
        <dbReference type="EMBL" id="EJK53422.1"/>
    </source>
</evidence>
<dbReference type="OrthoDB" id="46489at2759"/>
<sequence>MLSSTGIMVKDIDRNSNKVLLADNFPSKAFLLIEYLTDTSPTVACFSDDGSSFHVIDQSIFASTYLPQYFKHANYGSFVRQLNLYGFTSTRLPSNNDIVVWSHSHFHRDRREEVKLIKRAKKAAKHNKTAHVNNVVVARSPSPSLSDGETTSSSTNPVNLKSANFDWMENEFASLRKQNQELEKKLDILLSITLERSSQNLGESHVGKKRRRFDAASYENGAYYQHQKLVSISEEPDQTLDRIEPDHYQRHAERGDSTDLKAFVDIMLHQDEEEKNDCDESQEAIDERSEREQSGATLDDELMQEALISNPDYELFPLNDEENDGTNQSGDATRADAAANKASGPTPIRTISSGDEEIGTVVCGDIEEGNVSSSVGVHLIEAEAELVREVGPDNNGIGRSQLVITEERRHRRKVMILLSFLAVLVLALVITIPATRNSWRKQDQDAGRRDITIIKPEVRPRPCKKGERPSSKHGGCLIMKFRPEDLQSSEDGSYGIKDGREDQDYGEEEDTEASFEWEPSAQDLDDVSASSLNTTTIARTSFSDDQFLEPTSTLFGGRDLTGTVAISIVVLKQATIPVLTLSSPTPDSKLLLIMAELRRPKEPYKIRFKVVKPRTTEFIPIESIPGISKKQTRNHTTPACTTPIFVREEARGGSTETPIFVSSYPRLRRGQLGGSGCRGHWLICCSVGYAGRGQLGGGRPQATESSTQSELIHCHTATNRPHPLLLPATDTGVDRYHVGSTCQSEAVASDNNRASISAGGVEAWGVTRKYGVIIWMNKLKRTRRQSEAAGQHKGGTFFKILIPKALSLWRDFSCP</sequence>
<keyword evidence="2" id="KW-0238">DNA-binding</keyword>
<dbReference type="AlphaFoldDB" id="K0S3D6"/>
<feature type="region of interest" description="Disordered" evidence="6">
    <location>
        <begin position="271"/>
        <end position="298"/>
    </location>
</feature>